<keyword evidence="2" id="KW-1185">Reference proteome</keyword>
<evidence type="ECO:0000313" key="2">
    <source>
        <dbReference type="Proteomes" id="UP000000365"/>
    </source>
</evidence>
<dbReference type="KEGG" id="mla:Mlab_0692"/>
<protein>
    <submittedName>
        <fullName evidence="1">Uncharacterized protein</fullName>
    </submittedName>
</protein>
<gene>
    <name evidence="1" type="ordered locus">Mlab_0692</name>
</gene>
<dbReference type="AlphaFoldDB" id="A2SRA8"/>
<name>A2SRA8_METLZ</name>
<proteinExistence type="predicted"/>
<dbReference type="Proteomes" id="UP000000365">
    <property type="component" value="Chromosome"/>
</dbReference>
<dbReference type="STRING" id="410358.Mlab_0692"/>
<dbReference type="HOGENOM" id="CLU_2152635_0_0_2"/>
<accession>A2SRA8</accession>
<dbReference type="EMBL" id="CP000559">
    <property type="protein sequence ID" value="ABN06864.1"/>
    <property type="molecule type" value="Genomic_DNA"/>
</dbReference>
<sequence length="111" mass="12878">MPAGDHHEMEKIHRPTTPRIIFADILRWRGTLNYSPPPFPSSSPASIPRIFPRLYSKTTISIGKYPSAKQKHPFADSKIPYPRQKIRRMLAILPAKPQNYIKEYPGAWKKR</sequence>
<organism evidence="1 2">
    <name type="scientific">Methanocorpusculum labreanum (strain ATCC 43576 / DSM 4855 / Z)</name>
    <dbReference type="NCBI Taxonomy" id="410358"/>
    <lineage>
        <taxon>Archaea</taxon>
        <taxon>Methanobacteriati</taxon>
        <taxon>Methanobacteriota</taxon>
        <taxon>Stenosarchaea group</taxon>
        <taxon>Methanomicrobia</taxon>
        <taxon>Methanomicrobiales</taxon>
        <taxon>Methanocorpusculaceae</taxon>
        <taxon>Methanocorpusculum</taxon>
    </lineage>
</organism>
<reference evidence="1 2" key="1">
    <citation type="journal article" date="2009" name="Stand. Genomic Sci.">
        <title>Complete genome sequence of Methanocorpusculum labreanum type strain Z.</title>
        <authorList>
            <person name="Anderson I.J."/>
            <person name="Sieprawska-Lupa M."/>
            <person name="Goltsman E."/>
            <person name="Lapidus A."/>
            <person name="Copeland A."/>
            <person name="Glavina Del Rio T."/>
            <person name="Tice H."/>
            <person name="Dalin E."/>
            <person name="Barry K."/>
            <person name="Pitluck S."/>
            <person name="Hauser L."/>
            <person name="Land M."/>
            <person name="Lucas S."/>
            <person name="Richardson P."/>
            <person name="Whitman W.B."/>
            <person name="Kyrpides N.C."/>
        </authorList>
    </citation>
    <scope>NUCLEOTIDE SEQUENCE [LARGE SCALE GENOMIC DNA]</scope>
    <source>
        <strain evidence="2">ATCC 43576 / DSM 4855 / Z</strain>
    </source>
</reference>
<evidence type="ECO:0000313" key="1">
    <source>
        <dbReference type="EMBL" id="ABN06864.1"/>
    </source>
</evidence>